<feature type="transmembrane region" description="Helical" evidence="2">
    <location>
        <begin position="744"/>
        <end position="764"/>
    </location>
</feature>
<feature type="transmembrane region" description="Helical" evidence="2">
    <location>
        <begin position="714"/>
        <end position="732"/>
    </location>
</feature>
<feature type="transmembrane region" description="Helical" evidence="2">
    <location>
        <begin position="525"/>
        <end position="547"/>
    </location>
</feature>
<dbReference type="PANTHER" id="PTHR38434">
    <property type="entry name" value="BLL2549 PROTEIN"/>
    <property type="match status" value="1"/>
</dbReference>
<feature type="transmembrane region" description="Helical" evidence="2">
    <location>
        <begin position="171"/>
        <end position="188"/>
    </location>
</feature>
<dbReference type="InterPro" id="IPR014600">
    <property type="entry name" value="UCP035905_mem"/>
</dbReference>
<organism evidence="3 4">
    <name type="scientific">Methylobrevis albus</name>
    <dbReference type="NCBI Taxonomy" id="2793297"/>
    <lineage>
        <taxon>Bacteria</taxon>
        <taxon>Pseudomonadati</taxon>
        <taxon>Pseudomonadota</taxon>
        <taxon>Alphaproteobacteria</taxon>
        <taxon>Hyphomicrobiales</taxon>
        <taxon>Pleomorphomonadaceae</taxon>
        <taxon>Methylobrevis</taxon>
    </lineage>
</organism>
<accession>A0A931MZ03</accession>
<feature type="transmembrane region" description="Helical" evidence="2">
    <location>
        <begin position="240"/>
        <end position="259"/>
    </location>
</feature>
<gene>
    <name evidence="3" type="ORF">I5731_11880</name>
</gene>
<evidence type="ECO:0000256" key="2">
    <source>
        <dbReference type="SAM" id="Phobius"/>
    </source>
</evidence>
<feature type="transmembrane region" description="Helical" evidence="2">
    <location>
        <begin position="375"/>
        <end position="394"/>
    </location>
</feature>
<dbReference type="PIRSF" id="PIRSF035905">
    <property type="entry name" value="UCP035905_mp"/>
    <property type="match status" value="1"/>
</dbReference>
<feature type="transmembrane region" description="Helical" evidence="2">
    <location>
        <begin position="559"/>
        <end position="578"/>
    </location>
</feature>
<dbReference type="AlphaFoldDB" id="A0A931MZ03"/>
<dbReference type="Pfam" id="PF10101">
    <property type="entry name" value="DUF2339"/>
    <property type="match status" value="1"/>
</dbReference>
<feature type="transmembrane region" description="Helical" evidence="2">
    <location>
        <begin position="139"/>
        <end position="159"/>
    </location>
</feature>
<feature type="transmembrane region" description="Helical" evidence="2">
    <location>
        <begin position="400"/>
        <end position="416"/>
    </location>
</feature>
<feature type="transmembrane region" description="Helical" evidence="2">
    <location>
        <begin position="264"/>
        <end position="280"/>
    </location>
</feature>
<feature type="transmembrane region" description="Helical" evidence="2">
    <location>
        <begin position="901"/>
        <end position="918"/>
    </location>
</feature>
<dbReference type="RefSeq" id="WP_197311590.1">
    <property type="nucleotide sequence ID" value="NZ_JADZLT010000050.1"/>
</dbReference>
<feature type="transmembrane region" description="Helical" evidence="2">
    <location>
        <begin position="871"/>
        <end position="889"/>
    </location>
</feature>
<comment type="caution">
    <text evidence="3">The sequence shown here is derived from an EMBL/GenBank/DDBJ whole genome shotgun (WGS) entry which is preliminary data.</text>
</comment>
<feature type="transmembrane region" description="Helical" evidence="2">
    <location>
        <begin position="584"/>
        <end position="600"/>
    </location>
</feature>
<feature type="transmembrane region" description="Helical" evidence="2">
    <location>
        <begin position="209"/>
        <end position="234"/>
    </location>
</feature>
<dbReference type="EMBL" id="JADZLT010000050">
    <property type="protein sequence ID" value="MBH0238525.1"/>
    <property type="molecule type" value="Genomic_DNA"/>
</dbReference>
<feature type="transmembrane region" description="Helical" evidence="2">
    <location>
        <begin position="286"/>
        <end position="304"/>
    </location>
</feature>
<feature type="transmembrane region" description="Helical" evidence="2">
    <location>
        <begin position="776"/>
        <end position="794"/>
    </location>
</feature>
<reference evidence="3" key="1">
    <citation type="submission" date="2020-12" db="EMBL/GenBank/DDBJ databases">
        <title>Methylobrevis albus sp. nov., isolated from fresh water lack sediment.</title>
        <authorList>
            <person name="Zou Q."/>
        </authorList>
    </citation>
    <scope>NUCLEOTIDE SEQUENCE</scope>
    <source>
        <strain evidence="3">L22</strain>
    </source>
</reference>
<feature type="transmembrane region" description="Helical" evidence="2">
    <location>
        <begin position="673"/>
        <end position="694"/>
    </location>
</feature>
<keyword evidence="2" id="KW-0472">Membrane</keyword>
<sequence>MDALIAVPLLIALSLLVGAILGMLAFGRTRQLAARVAMLEARLEALVDMGAARTTSAAPGAVDGVRAPDVPDPRQISGAFAAPPPPLAEPPLAEPEPAAPESAAAAHDEPPADPAAEATIAPAPRPPRQNLEEIIGTRWAVWVGGLALGLGGIFLVRYSIEAGLLGPGARILAGLGFAALLLAAGEALRRRLPADEGASEATLPGQRAGYIPGVLTAAGTVAAFAAVFAAYAVYGFLGDTAAFVVLAAIALATLALAVLHGRGLAALGLGASYVTPLLVASSRPALGALAIYLVVVTAAALGVARVRGWLWLAVTAVAGSVGWSWLMILAGSSAGPDPAIVAGFLLVSFALAVTAFAAATHAAGPGDPPAGHDRVGAGMLGLFALPALMHLAGFGYGSEGLVLLIVTAAGLAAVAYEWPPLRLTAVAALALVVLAHLGWNIPWGVLAGDPINGPPTLDTLPALLRTAGFDRLIGSAVVLGLAFGAAGFLGALRSTGRTPLAVLGGFAPLGLLVAVWLRVAEFTVSPGFGLAALALAGLLAVLTEALIRRLPRGAFGADGAVAAYAVATIAALAVAATILFERGMLTVTLALIAPAIAYVASLRPVRGLRPIAVAVAAVVVLRFVVDPRVVGDDLGTTPVLNWLLYGYGVPAAAFFLAARLFARTRLPGAGRDLAIDVFEALAVTFGTLTLVLVIHHAMTGGDVTAPVSGLAEQALLTLTLLAVSLGVQRLAGATGSTVFDRATLVTGVLGLGLASAGLLVGSNPVFTGEPIGGPPLFNLLAFGYLAPALGALALRRAARRAGRPGWFVSAAGWIAGLLGAAWITLVVRHGFHRPHLDLGEVGNAELWAYSAVWLLVGVVLLGLGRWRQSRTLRLVSAVVVVGVVLKVFLVDAAGLSGAWRALSFIGLGGVLILIGLAYQRLLPRR</sequence>
<feature type="region of interest" description="Disordered" evidence="1">
    <location>
        <begin position="73"/>
        <end position="127"/>
    </location>
</feature>
<feature type="transmembrane region" description="Helical" evidence="2">
    <location>
        <begin position="846"/>
        <end position="864"/>
    </location>
</feature>
<feature type="transmembrane region" description="Helical" evidence="2">
    <location>
        <begin position="499"/>
        <end position="519"/>
    </location>
</feature>
<feature type="compositionally biased region" description="Pro residues" evidence="1">
    <location>
        <begin position="82"/>
        <end position="98"/>
    </location>
</feature>
<keyword evidence="4" id="KW-1185">Reference proteome</keyword>
<feature type="transmembrane region" description="Helical" evidence="2">
    <location>
        <begin position="644"/>
        <end position="661"/>
    </location>
</feature>
<feature type="transmembrane region" description="Helical" evidence="2">
    <location>
        <begin position="806"/>
        <end position="826"/>
    </location>
</feature>
<dbReference type="InterPro" id="IPR019286">
    <property type="entry name" value="DUF2339_TM"/>
</dbReference>
<feature type="transmembrane region" description="Helical" evidence="2">
    <location>
        <begin position="309"/>
        <end position="328"/>
    </location>
</feature>
<feature type="transmembrane region" description="Helical" evidence="2">
    <location>
        <begin position="340"/>
        <end position="363"/>
    </location>
</feature>
<name>A0A931MZ03_9HYPH</name>
<evidence type="ECO:0000313" key="4">
    <source>
        <dbReference type="Proteomes" id="UP000631694"/>
    </source>
</evidence>
<feature type="transmembrane region" description="Helical" evidence="2">
    <location>
        <begin position="423"/>
        <end position="441"/>
    </location>
</feature>
<proteinExistence type="predicted"/>
<protein>
    <submittedName>
        <fullName evidence="3">DUF2339 domain-containing protein</fullName>
    </submittedName>
</protein>
<dbReference type="PANTHER" id="PTHR38434:SF1">
    <property type="entry name" value="BLL2549 PROTEIN"/>
    <property type="match status" value="1"/>
</dbReference>
<feature type="transmembrane region" description="Helical" evidence="2">
    <location>
        <begin position="607"/>
        <end position="624"/>
    </location>
</feature>
<keyword evidence="2" id="KW-0812">Transmembrane</keyword>
<dbReference type="Proteomes" id="UP000631694">
    <property type="component" value="Unassembled WGS sequence"/>
</dbReference>
<evidence type="ECO:0000313" key="3">
    <source>
        <dbReference type="EMBL" id="MBH0238525.1"/>
    </source>
</evidence>
<keyword evidence="2" id="KW-1133">Transmembrane helix</keyword>
<feature type="transmembrane region" description="Helical" evidence="2">
    <location>
        <begin position="472"/>
        <end position="492"/>
    </location>
</feature>
<evidence type="ECO:0000256" key="1">
    <source>
        <dbReference type="SAM" id="MobiDB-lite"/>
    </source>
</evidence>
<feature type="transmembrane region" description="Helical" evidence="2">
    <location>
        <begin position="6"/>
        <end position="26"/>
    </location>
</feature>